<keyword evidence="2" id="KW-1185">Reference proteome</keyword>
<dbReference type="EMBL" id="CALNXK010000007">
    <property type="protein sequence ID" value="CAH3039427.1"/>
    <property type="molecule type" value="Genomic_DNA"/>
</dbReference>
<accession>A0ABN8N229</accession>
<organism evidence="1 2">
    <name type="scientific">Porites lobata</name>
    <dbReference type="NCBI Taxonomy" id="104759"/>
    <lineage>
        <taxon>Eukaryota</taxon>
        <taxon>Metazoa</taxon>
        <taxon>Cnidaria</taxon>
        <taxon>Anthozoa</taxon>
        <taxon>Hexacorallia</taxon>
        <taxon>Scleractinia</taxon>
        <taxon>Fungiina</taxon>
        <taxon>Poritidae</taxon>
        <taxon>Porites</taxon>
    </lineage>
</organism>
<evidence type="ECO:0000313" key="2">
    <source>
        <dbReference type="Proteomes" id="UP001159405"/>
    </source>
</evidence>
<sequence length="255" mass="29493">IPDEEISLWVDEMEEQNSKRQKLNEAVHSISGGRYSPVMSSLNTTWDEVSDTQQRYYIRKAKETIVTLLSVITPGQEELVWKALQTEVLLDPNRDNQGKCKRFDPNSGLVDILVNAYEQAGHWQTKRQILSLFADDFSRAELQEMIPGLSKWRIDQARQHATEAGKGQPLPEIPSFRTRIEHEKVDHFIEYISRPEFVQDVAFGTKTLKLDSGEKIVIPAVIRTVIPSRIIRQYLDYCKEQEFEPASQRSLYRSE</sequence>
<reference evidence="1 2" key="1">
    <citation type="submission" date="2022-05" db="EMBL/GenBank/DDBJ databases">
        <authorList>
            <consortium name="Genoscope - CEA"/>
            <person name="William W."/>
        </authorList>
    </citation>
    <scope>NUCLEOTIDE SEQUENCE [LARGE SCALE GENOMIC DNA]</scope>
</reference>
<name>A0ABN8N229_9CNID</name>
<comment type="caution">
    <text evidence="1">The sequence shown here is derived from an EMBL/GenBank/DDBJ whole genome shotgun (WGS) entry which is preliminary data.</text>
</comment>
<dbReference type="Proteomes" id="UP001159405">
    <property type="component" value="Unassembled WGS sequence"/>
</dbReference>
<feature type="non-terminal residue" evidence="1">
    <location>
        <position position="1"/>
    </location>
</feature>
<proteinExistence type="predicted"/>
<evidence type="ECO:0000313" key="1">
    <source>
        <dbReference type="EMBL" id="CAH3039427.1"/>
    </source>
</evidence>
<gene>
    <name evidence="1" type="ORF">PLOB_00042689</name>
</gene>
<protein>
    <submittedName>
        <fullName evidence="1">Uncharacterized protein</fullName>
    </submittedName>
</protein>